<dbReference type="InterPro" id="IPR037138">
    <property type="entry name" value="His_deacetylse_dom_sf"/>
</dbReference>
<sequence length="206" mass="22947">MEHGWAINIGGGFHHCCSEEGGGFCAYADITLAIYLVLLNYQNVQRVMIIDLDAHQGNGHERDFIGRRDVYILDVYNKDIYPGDELAKQAISRRVELFSFTEDEEYLHKVNTHVEGALNEFHPQFVVYNAGTDIMIGDSLGLLSISKKGIIERDEIVWSKVRQRGIPIMMVTSGGYQRSTAAVIADSIINLNNKDLISLSGGIVSL</sequence>
<dbReference type="Proteomes" id="UP001497623">
    <property type="component" value="Unassembled WGS sequence"/>
</dbReference>
<dbReference type="GO" id="GO:0141221">
    <property type="term" value="F:histone deacetylase activity, hydrolytic mechanism"/>
    <property type="evidence" value="ECO:0007669"/>
    <property type="project" value="UniProtKB-EC"/>
</dbReference>
<accession>A0AAV2S930</accession>
<keyword evidence="5" id="KW-1185">Reference proteome</keyword>
<reference evidence="4 5" key="1">
    <citation type="submission" date="2024-05" db="EMBL/GenBank/DDBJ databases">
        <authorList>
            <person name="Wallberg A."/>
        </authorList>
    </citation>
    <scope>NUCLEOTIDE SEQUENCE [LARGE SCALE GENOMIC DNA]</scope>
</reference>
<dbReference type="PRINTS" id="PR01270">
    <property type="entry name" value="HDASUPER"/>
</dbReference>
<evidence type="ECO:0000313" key="5">
    <source>
        <dbReference type="Proteomes" id="UP001497623"/>
    </source>
</evidence>
<dbReference type="SUPFAM" id="SSF52768">
    <property type="entry name" value="Arginase/deacetylase"/>
    <property type="match status" value="1"/>
</dbReference>
<evidence type="ECO:0000256" key="1">
    <source>
        <dbReference type="ARBA" id="ARBA00022801"/>
    </source>
</evidence>
<gene>
    <name evidence="4" type="ORF">MNOR_LOCUS34686</name>
</gene>
<dbReference type="Gene3D" id="3.40.800.20">
    <property type="entry name" value="Histone deacetylase domain"/>
    <property type="match status" value="1"/>
</dbReference>
<evidence type="ECO:0000256" key="2">
    <source>
        <dbReference type="ARBA" id="ARBA00048287"/>
    </source>
</evidence>
<keyword evidence="1" id="KW-0378">Hydrolase</keyword>
<dbReference type="InterPro" id="IPR044150">
    <property type="entry name" value="HDAC_classIV"/>
</dbReference>
<comment type="caution">
    <text evidence="4">The sequence shown here is derived from an EMBL/GenBank/DDBJ whole genome shotgun (WGS) entry which is preliminary data.</text>
</comment>
<dbReference type="AlphaFoldDB" id="A0AAV2S930"/>
<dbReference type="InterPro" id="IPR023696">
    <property type="entry name" value="Ureohydrolase_dom_sf"/>
</dbReference>
<dbReference type="GO" id="GO:0000118">
    <property type="term" value="C:histone deacetylase complex"/>
    <property type="evidence" value="ECO:0007669"/>
    <property type="project" value="TreeGrafter"/>
</dbReference>
<dbReference type="InterPro" id="IPR023801">
    <property type="entry name" value="His_deacetylse_dom"/>
</dbReference>
<proteinExistence type="predicted"/>
<dbReference type="Pfam" id="PF00850">
    <property type="entry name" value="Hist_deacetyl"/>
    <property type="match status" value="1"/>
</dbReference>
<dbReference type="CDD" id="cd09993">
    <property type="entry name" value="HDAC_classIV"/>
    <property type="match status" value="1"/>
</dbReference>
<dbReference type="GO" id="GO:0040029">
    <property type="term" value="P:epigenetic regulation of gene expression"/>
    <property type="evidence" value="ECO:0007669"/>
    <property type="project" value="TreeGrafter"/>
</dbReference>
<comment type="catalytic activity">
    <reaction evidence="2">
        <text>N(6)-acetyl-L-lysyl-[histone] + H2O = L-lysyl-[histone] + acetate</text>
        <dbReference type="Rhea" id="RHEA:58196"/>
        <dbReference type="Rhea" id="RHEA-COMP:9845"/>
        <dbReference type="Rhea" id="RHEA-COMP:11338"/>
        <dbReference type="ChEBI" id="CHEBI:15377"/>
        <dbReference type="ChEBI" id="CHEBI:29969"/>
        <dbReference type="ChEBI" id="CHEBI:30089"/>
        <dbReference type="ChEBI" id="CHEBI:61930"/>
        <dbReference type="EC" id="3.5.1.98"/>
    </reaction>
</comment>
<protein>
    <recommendedName>
        <fullName evidence="3">Histone deacetylase domain-containing protein</fullName>
    </recommendedName>
</protein>
<dbReference type="EMBL" id="CAXKWB010054432">
    <property type="protein sequence ID" value="CAL4175835.1"/>
    <property type="molecule type" value="Genomic_DNA"/>
</dbReference>
<dbReference type="PANTHER" id="PTHR10625:SF23">
    <property type="entry name" value="HISTONE DEACETYLASE 11"/>
    <property type="match status" value="1"/>
</dbReference>
<name>A0AAV2S930_MEGNR</name>
<feature type="domain" description="Histone deacetylase" evidence="3">
    <location>
        <begin position="2"/>
        <end position="189"/>
    </location>
</feature>
<dbReference type="InterPro" id="IPR000286">
    <property type="entry name" value="HDACs"/>
</dbReference>
<organism evidence="4 5">
    <name type="scientific">Meganyctiphanes norvegica</name>
    <name type="common">Northern krill</name>
    <name type="synonym">Thysanopoda norvegica</name>
    <dbReference type="NCBI Taxonomy" id="48144"/>
    <lineage>
        <taxon>Eukaryota</taxon>
        <taxon>Metazoa</taxon>
        <taxon>Ecdysozoa</taxon>
        <taxon>Arthropoda</taxon>
        <taxon>Crustacea</taxon>
        <taxon>Multicrustacea</taxon>
        <taxon>Malacostraca</taxon>
        <taxon>Eumalacostraca</taxon>
        <taxon>Eucarida</taxon>
        <taxon>Euphausiacea</taxon>
        <taxon>Euphausiidae</taxon>
        <taxon>Meganyctiphanes</taxon>
    </lineage>
</organism>
<evidence type="ECO:0000259" key="3">
    <source>
        <dbReference type="Pfam" id="PF00850"/>
    </source>
</evidence>
<evidence type="ECO:0000313" key="4">
    <source>
        <dbReference type="EMBL" id="CAL4175835.1"/>
    </source>
</evidence>
<dbReference type="PANTHER" id="PTHR10625">
    <property type="entry name" value="HISTONE DEACETYLASE HDAC1-RELATED"/>
    <property type="match status" value="1"/>
</dbReference>